<feature type="region of interest" description="Disordered" evidence="5">
    <location>
        <begin position="109"/>
        <end position="130"/>
    </location>
</feature>
<reference evidence="10" key="1">
    <citation type="journal article" date="2019" name="Int. J. Syst. Evol. Microbiol.">
        <title>The Global Catalogue of Microorganisms (GCM) 10K type strain sequencing project: providing services to taxonomists for standard genome sequencing and annotation.</title>
        <authorList>
            <consortium name="The Broad Institute Genomics Platform"/>
            <consortium name="The Broad Institute Genome Sequencing Center for Infectious Disease"/>
            <person name="Wu L."/>
            <person name="Ma J."/>
        </authorList>
    </citation>
    <scope>NUCLEOTIDE SEQUENCE [LARGE SCALE GENOMIC DNA]</scope>
    <source>
        <strain evidence="10">CGMCC 4.7275</strain>
    </source>
</reference>
<evidence type="ECO:0000313" key="10">
    <source>
        <dbReference type="Proteomes" id="UP000660265"/>
    </source>
</evidence>
<name>A0ABQ2E092_9ACTN</name>
<comment type="caution">
    <text evidence="9">The sequence shown here is derived from an EMBL/GenBank/DDBJ whole genome shotgun (WGS) entry which is preliminary data.</text>
</comment>
<dbReference type="Pfam" id="PF04542">
    <property type="entry name" value="Sigma70_r2"/>
    <property type="match status" value="1"/>
</dbReference>
<sequence length="441" mass="47684">MTAGPDDAYGAPDPARIRVAGKDAVQVAVEDAHRREWATVLAATVRVTRDLDLAEECVQDAYAAALVDWARGGVPDRPGAWLTTAARHNALDALRRARTLRSKLHLLVEPEPEAAEPEAAESEAGPEPRSLPDDRLRLVFLCCHPALTPGAQIALTLRLVCGVPTPDIATAFLVSEPTMAARITRAKKKIVAARIPFRMPTPAELPDRLDSALATIHLLFTTGHIAPAGTALTRDDIAGHALDLARMLHELLPDEREVRGLLALLLANHARRATRTTEDGRPSRLEEQDRTAWDQEAIAEAHELVIGALRGGAPGRYGLQAAIAALHASAPTYAATDWEQILVLYDALLTVWSSPVVALNRAVVVAMVDGPATALAEVEALEQDQRLAGYRYLPAVKADLLRRLGRTGDAAVAYERAIALSDNDAERAFLRDRLAEVDRPR</sequence>
<evidence type="ECO:0000256" key="1">
    <source>
        <dbReference type="ARBA" id="ARBA00010641"/>
    </source>
</evidence>
<dbReference type="InterPro" id="IPR007627">
    <property type="entry name" value="RNA_pol_sigma70_r2"/>
</dbReference>
<dbReference type="InterPro" id="IPR046531">
    <property type="entry name" value="DUF6596"/>
</dbReference>
<dbReference type="SUPFAM" id="SSF88659">
    <property type="entry name" value="Sigma3 and sigma4 domains of RNA polymerase sigma factors"/>
    <property type="match status" value="1"/>
</dbReference>
<protein>
    <submittedName>
        <fullName evidence="9">RNA polymerase subunit sigma-24</fullName>
    </submittedName>
</protein>
<dbReference type="InterPro" id="IPR013325">
    <property type="entry name" value="RNA_pol_sigma_r2"/>
</dbReference>
<evidence type="ECO:0000259" key="7">
    <source>
        <dbReference type="Pfam" id="PF08281"/>
    </source>
</evidence>
<keyword evidence="4" id="KW-0804">Transcription</keyword>
<dbReference type="PANTHER" id="PTHR47756:SF2">
    <property type="entry name" value="BLL6612 PROTEIN"/>
    <property type="match status" value="1"/>
</dbReference>
<dbReference type="InterPro" id="IPR013249">
    <property type="entry name" value="RNA_pol_sigma70_r4_t2"/>
</dbReference>
<dbReference type="SUPFAM" id="SSF88946">
    <property type="entry name" value="Sigma2 domain of RNA polymerase sigma factors"/>
    <property type="match status" value="1"/>
</dbReference>
<dbReference type="Proteomes" id="UP000660265">
    <property type="component" value="Unassembled WGS sequence"/>
</dbReference>
<evidence type="ECO:0000256" key="3">
    <source>
        <dbReference type="ARBA" id="ARBA00023082"/>
    </source>
</evidence>
<dbReference type="RefSeq" id="WP_308426651.1">
    <property type="nucleotide sequence ID" value="NZ_BMMV01000003.1"/>
</dbReference>
<feature type="domain" description="RNA polymerase sigma-70 region 2" evidence="6">
    <location>
        <begin position="40"/>
        <end position="98"/>
    </location>
</feature>
<evidence type="ECO:0000259" key="6">
    <source>
        <dbReference type="Pfam" id="PF04542"/>
    </source>
</evidence>
<dbReference type="EMBL" id="BMMV01000003">
    <property type="protein sequence ID" value="GGJ83048.1"/>
    <property type="molecule type" value="Genomic_DNA"/>
</dbReference>
<evidence type="ECO:0000256" key="5">
    <source>
        <dbReference type="SAM" id="MobiDB-lite"/>
    </source>
</evidence>
<keyword evidence="3" id="KW-0731">Sigma factor</keyword>
<dbReference type="Pfam" id="PF20239">
    <property type="entry name" value="DUF6596"/>
    <property type="match status" value="1"/>
</dbReference>
<dbReference type="PANTHER" id="PTHR47756">
    <property type="entry name" value="BLL6612 PROTEIN-RELATED"/>
    <property type="match status" value="1"/>
</dbReference>
<feature type="domain" description="RNA polymerase sigma factor 70 region 4 type 2" evidence="7">
    <location>
        <begin position="140"/>
        <end position="190"/>
    </location>
</feature>
<keyword evidence="10" id="KW-1185">Reference proteome</keyword>
<comment type="similarity">
    <text evidence="1">Belongs to the sigma-70 factor family. ECF subfamily.</text>
</comment>
<evidence type="ECO:0000313" key="9">
    <source>
        <dbReference type="EMBL" id="GGJ83048.1"/>
    </source>
</evidence>
<dbReference type="InterPro" id="IPR013324">
    <property type="entry name" value="RNA_pol_sigma_r3/r4-like"/>
</dbReference>
<evidence type="ECO:0000256" key="4">
    <source>
        <dbReference type="ARBA" id="ARBA00023163"/>
    </source>
</evidence>
<dbReference type="Pfam" id="PF08281">
    <property type="entry name" value="Sigma70_r4_2"/>
    <property type="match status" value="1"/>
</dbReference>
<keyword evidence="2" id="KW-0805">Transcription regulation</keyword>
<organism evidence="9 10">
    <name type="scientific">Streptomyces camponoticapitis</name>
    <dbReference type="NCBI Taxonomy" id="1616125"/>
    <lineage>
        <taxon>Bacteria</taxon>
        <taxon>Bacillati</taxon>
        <taxon>Actinomycetota</taxon>
        <taxon>Actinomycetes</taxon>
        <taxon>Kitasatosporales</taxon>
        <taxon>Streptomycetaceae</taxon>
        <taxon>Streptomyces</taxon>
    </lineage>
</organism>
<evidence type="ECO:0000256" key="2">
    <source>
        <dbReference type="ARBA" id="ARBA00023015"/>
    </source>
</evidence>
<feature type="compositionally biased region" description="Acidic residues" evidence="5">
    <location>
        <begin position="110"/>
        <end position="121"/>
    </location>
</feature>
<feature type="domain" description="DUF6596" evidence="8">
    <location>
        <begin position="208"/>
        <end position="305"/>
    </location>
</feature>
<gene>
    <name evidence="9" type="primary">rpoE</name>
    <name evidence="9" type="ORF">GCM10011583_13380</name>
</gene>
<dbReference type="Gene3D" id="1.10.1740.10">
    <property type="match status" value="1"/>
</dbReference>
<proteinExistence type="inferred from homology"/>
<evidence type="ECO:0000259" key="8">
    <source>
        <dbReference type="Pfam" id="PF20239"/>
    </source>
</evidence>
<accession>A0ABQ2E092</accession>